<keyword evidence="3" id="KW-1185">Reference proteome</keyword>
<organism evidence="2 3">
    <name type="scientific">Clostridium mobile</name>
    <dbReference type="NCBI Taxonomy" id="2841512"/>
    <lineage>
        <taxon>Bacteria</taxon>
        <taxon>Bacillati</taxon>
        <taxon>Bacillota</taxon>
        <taxon>Clostridia</taxon>
        <taxon>Eubacteriales</taxon>
        <taxon>Clostridiaceae</taxon>
        <taxon>Clostridium</taxon>
    </lineage>
</organism>
<name>A0ABS6EI44_9CLOT</name>
<dbReference type="Proteomes" id="UP000726170">
    <property type="component" value="Unassembled WGS sequence"/>
</dbReference>
<feature type="transmembrane region" description="Helical" evidence="1">
    <location>
        <begin position="70"/>
        <end position="94"/>
    </location>
</feature>
<comment type="caution">
    <text evidence="2">The sequence shown here is derived from an EMBL/GenBank/DDBJ whole genome shotgun (WGS) entry which is preliminary data.</text>
</comment>
<proteinExistence type="predicted"/>
<keyword evidence="1" id="KW-0812">Transmembrane</keyword>
<sequence>MNLSKKGFLTISIGLITLVTTIMIYFLLPYTKEGIDTLTFGGIIIAEILSLLFMLVLNMKTSRNKLIISAGVYTTIFLYLIASIGTAIIFPIFFRTALKAYIIIQIILTAAMLAILIITFVMGSRVILNDKNTMEQVSAFKTIENNILLIKDNPKNIEYSDSLRQIYDEIVDCDQSTYVKTDNIIAEKINDLNQLLQSEEVDKQKTTYLIDHILQLIKQRNIEVRKIKMGGI</sequence>
<keyword evidence="1" id="KW-1133">Transmembrane helix</keyword>
<feature type="transmembrane region" description="Helical" evidence="1">
    <location>
        <begin position="100"/>
        <end position="122"/>
    </location>
</feature>
<feature type="transmembrane region" description="Helical" evidence="1">
    <location>
        <begin position="7"/>
        <end position="28"/>
    </location>
</feature>
<accession>A0ABS6EI44</accession>
<dbReference type="RefSeq" id="WP_216438626.1">
    <property type="nucleotide sequence ID" value="NZ_JAHLQF010000002.1"/>
</dbReference>
<feature type="transmembrane region" description="Helical" evidence="1">
    <location>
        <begin position="40"/>
        <end position="58"/>
    </location>
</feature>
<dbReference type="EMBL" id="JAHLQF010000002">
    <property type="protein sequence ID" value="MBU5484135.1"/>
    <property type="molecule type" value="Genomic_DNA"/>
</dbReference>
<keyword evidence="1" id="KW-0472">Membrane</keyword>
<evidence type="ECO:0000256" key="1">
    <source>
        <dbReference type="SAM" id="Phobius"/>
    </source>
</evidence>
<gene>
    <name evidence="2" type="ORF">KQI86_07315</name>
</gene>
<evidence type="ECO:0000313" key="2">
    <source>
        <dbReference type="EMBL" id="MBU5484135.1"/>
    </source>
</evidence>
<reference evidence="2 3" key="1">
    <citation type="submission" date="2021-06" db="EMBL/GenBank/DDBJ databases">
        <authorList>
            <person name="Sun Q."/>
            <person name="Li D."/>
        </authorList>
    </citation>
    <scope>NUCLEOTIDE SEQUENCE [LARGE SCALE GENOMIC DNA]</scope>
    <source>
        <strain evidence="2 3">MSJ-11</strain>
    </source>
</reference>
<protein>
    <submittedName>
        <fullName evidence="2">Uncharacterized protein</fullName>
    </submittedName>
</protein>
<evidence type="ECO:0000313" key="3">
    <source>
        <dbReference type="Proteomes" id="UP000726170"/>
    </source>
</evidence>